<keyword evidence="1" id="KW-1133">Transmembrane helix</keyword>
<evidence type="ECO:0000313" key="2">
    <source>
        <dbReference type="EMBL" id="SNY47250.1"/>
    </source>
</evidence>
<dbReference type="EMBL" id="OBDY01000008">
    <property type="protein sequence ID" value="SNY47250.1"/>
    <property type="molecule type" value="Genomic_DNA"/>
</dbReference>
<name>A0A285IGX3_9ACTN</name>
<organism evidence="2 3">
    <name type="scientific">Paractinoplanes atraurantiacus</name>
    <dbReference type="NCBI Taxonomy" id="1036182"/>
    <lineage>
        <taxon>Bacteria</taxon>
        <taxon>Bacillati</taxon>
        <taxon>Actinomycetota</taxon>
        <taxon>Actinomycetes</taxon>
        <taxon>Micromonosporales</taxon>
        <taxon>Micromonosporaceae</taxon>
        <taxon>Paractinoplanes</taxon>
    </lineage>
</organism>
<feature type="transmembrane region" description="Helical" evidence="1">
    <location>
        <begin position="145"/>
        <end position="166"/>
    </location>
</feature>
<keyword evidence="3" id="KW-1185">Reference proteome</keyword>
<feature type="transmembrane region" description="Helical" evidence="1">
    <location>
        <begin position="50"/>
        <end position="70"/>
    </location>
</feature>
<protein>
    <submittedName>
        <fullName evidence="2">Uncharacterized protein</fullName>
    </submittedName>
</protein>
<gene>
    <name evidence="2" type="ORF">SAMN05421748_10896</name>
</gene>
<reference evidence="2 3" key="1">
    <citation type="submission" date="2017-09" db="EMBL/GenBank/DDBJ databases">
        <authorList>
            <person name="Ehlers B."/>
            <person name="Leendertz F.H."/>
        </authorList>
    </citation>
    <scope>NUCLEOTIDE SEQUENCE [LARGE SCALE GENOMIC DNA]</scope>
    <source>
        <strain evidence="2 3">CGMCC 4.6857</strain>
    </source>
</reference>
<dbReference type="AlphaFoldDB" id="A0A285IGX3"/>
<accession>A0A285IGX3</accession>
<evidence type="ECO:0000313" key="3">
    <source>
        <dbReference type="Proteomes" id="UP000219612"/>
    </source>
</evidence>
<sequence>MLRSAGDRDGAEAVLIAQRRHARSFRNTPHRFFDFLQDVTVRYGFRPQRAVYLLLMLIAAVTVLVSLPAVQAQMRASDQNALVFAPSGARPGPGSQAVPGRCGDGKVRCLNPFFYAVDTVVPLIDLHQRSTWYPVSEHDGRLLEWVLNLCTILGWLASTVFALSFTRLGRPS</sequence>
<keyword evidence="1" id="KW-0812">Transmembrane</keyword>
<proteinExistence type="predicted"/>
<keyword evidence="1" id="KW-0472">Membrane</keyword>
<evidence type="ECO:0000256" key="1">
    <source>
        <dbReference type="SAM" id="Phobius"/>
    </source>
</evidence>
<dbReference type="Proteomes" id="UP000219612">
    <property type="component" value="Unassembled WGS sequence"/>
</dbReference>